<evidence type="ECO:0008006" key="2">
    <source>
        <dbReference type="Google" id="ProtNLM"/>
    </source>
</evidence>
<reference evidence="1" key="1">
    <citation type="submission" date="2018-05" db="EMBL/GenBank/DDBJ databases">
        <authorList>
            <person name="Lanie J.A."/>
            <person name="Ng W.-L."/>
            <person name="Kazmierczak K.M."/>
            <person name="Andrzejewski T.M."/>
            <person name="Davidsen T.M."/>
            <person name="Wayne K.J."/>
            <person name="Tettelin H."/>
            <person name="Glass J.I."/>
            <person name="Rusch D."/>
            <person name="Podicherti R."/>
            <person name="Tsui H.-C.T."/>
            <person name="Winkler M.E."/>
        </authorList>
    </citation>
    <scope>NUCLEOTIDE SEQUENCE</scope>
</reference>
<protein>
    <recommendedName>
        <fullName evidence="2">Tip attachment protein J domain-containing protein</fullName>
    </recommendedName>
</protein>
<name>A0A382YTP4_9ZZZZ</name>
<proteinExistence type="predicted"/>
<sequence>PTFGLGVSATRIDWASVVAAANVCDASVNVPGGTQKRFTCNGALFSTDTHKNNLDRLLSSMQGSLIYSNGKYFIETGYTAPTETITDDDLIGPVAVETSFTLSDRFNTVKGVYVSDAQSNEVVEFPEVTIASAITRDNGNTLKREIKLPFSSDTFQCQRIAHKMVQLSGQQQTIVLPTNLKGLRVRCGDRVTITIEELGWEDKIFKCIDWAFAAGPQIGVNLTLREDASTAYADMDSTAYTSIDGAGVINAGFPGVPAPSG</sequence>
<dbReference type="EMBL" id="UINC01178182">
    <property type="protein sequence ID" value="SVD86195.1"/>
    <property type="molecule type" value="Genomic_DNA"/>
</dbReference>
<feature type="non-terminal residue" evidence="1">
    <location>
        <position position="1"/>
    </location>
</feature>
<accession>A0A382YTP4</accession>
<evidence type="ECO:0000313" key="1">
    <source>
        <dbReference type="EMBL" id="SVD86195.1"/>
    </source>
</evidence>
<gene>
    <name evidence="1" type="ORF">METZ01_LOCUS439049</name>
</gene>
<feature type="non-terminal residue" evidence="1">
    <location>
        <position position="261"/>
    </location>
</feature>
<organism evidence="1">
    <name type="scientific">marine metagenome</name>
    <dbReference type="NCBI Taxonomy" id="408172"/>
    <lineage>
        <taxon>unclassified sequences</taxon>
        <taxon>metagenomes</taxon>
        <taxon>ecological metagenomes</taxon>
    </lineage>
</organism>
<dbReference type="AlphaFoldDB" id="A0A382YTP4"/>